<feature type="compositionally biased region" description="Acidic residues" evidence="1">
    <location>
        <begin position="81"/>
        <end position="91"/>
    </location>
</feature>
<dbReference type="RefSeq" id="WP_101670865.1">
    <property type="nucleotide sequence ID" value="NZ_NMYC01000001.1"/>
</dbReference>
<name>A0A2N5J1A4_9BIFI</name>
<dbReference type="InterPro" id="IPR022183">
    <property type="entry name" value="DUF3710"/>
</dbReference>
<evidence type="ECO:0000256" key="1">
    <source>
        <dbReference type="SAM" id="MobiDB-lite"/>
    </source>
</evidence>
<reference evidence="2 3" key="1">
    <citation type="submission" date="2017-07" db="EMBL/GenBank/DDBJ databases">
        <title>Bifidobacterium novel species.</title>
        <authorList>
            <person name="Lugli G.A."/>
            <person name="Milani C."/>
            <person name="Duranti S."/>
            <person name="Mangifesta M."/>
        </authorList>
    </citation>
    <scope>NUCLEOTIDE SEQUENCE [LARGE SCALE GENOMIC DNA]</scope>
    <source>
        <strain evidence="3">Goo31D</strain>
    </source>
</reference>
<evidence type="ECO:0000313" key="2">
    <source>
        <dbReference type="EMBL" id="PLS27981.1"/>
    </source>
</evidence>
<protein>
    <recommendedName>
        <fullName evidence="4">DUF3710 domain-containing protein</fullName>
    </recommendedName>
</protein>
<feature type="region of interest" description="Disordered" evidence="1">
    <location>
        <begin position="273"/>
        <end position="332"/>
    </location>
</feature>
<keyword evidence="3" id="KW-1185">Reference proteome</keyword>
<feature type="compositionally biased region" description="Basic and acidic residues" evidence="1">
    <location>
        <begin position="50"/>
        <end position="73"/>
    </location>
</feature>
<comment type="caution">
    <text evidence="2">The sequence shown here is derived from an EMBL/GenBank/DDBJ whole genome shotgun (WGS) entry which is preliminary data.</text>
</comment>
<evidence type="ECO:0008006" key="4">
    <source>
        <dbReference type="Google" id="ProtNLM"/>
    </source>
</evidence>
<feature type="region of interest" description="Disordered" evidence="1">
    <location>
        <begin position="1"/>
        <end position="91"/>
    </location>
</feature>
<organism evidence="2 3">
    <name type="scientific">Bifidobacterium anseris</name>
    <dbReference type="NCBI Taxonomy" id="2020963"/>
    <lineage>
        <taxon>Bacteria</taxon>
        <taxon>Bacillati</taxon>
        <taxon>Actinomycetota</taxon>
        <taxon>Actinomycetes</taxon>
        <taxon>Bifidobacteriales</taxon>
        <taxon>Bifidobacteriaceae</taxon>
        <taxon>Bifidobacterium</taxon>
    </lineage>
</organism>
<dbReference type="OrthoDB" id="8480367at2"/>
<gene>
    <name evidence="2" type="ORF">CGZ88_0143</name>
</gene>
<sequence>MGLFGFGKKKKEKEAAAKEREERLAKAVASQTEDIAREDADDIDVTAAEQPDRDAKIADEERDAERRAVRTDESEGLPEAADVEDNDGDDDEALAVPTEAVMDYQGRGEQFGPWDIDEENGPDYDEYLSLGSFYIPFVQGIQLRLKASKADNTLLGATVTIGRSSLELEAFAAPKTMGLWDDVRDDLVAANPTATVEPGIFGAEVRLPIQLPNGKKHITRIVGVDGPRWMLRGIFSGPAADNPDSPEAKVLDRFFSYIVVDRGEEPLAPRDLIPMAQPLTPGERRAMAEASDDAGDETPATIDGKPTGPMNSDHEVEQKTTLSRGPMFSELR</sequence>
<feature type="compositionally biased region" description="Basic and acidic residues" evidence="1">
    <location>
        <begin position="12"/>
        <end position="25"/>
    </location>
</feature>
<dbReference type="Proteomes" id="UP000234935">
    <property type="component" value="Unassembled WGS sequence"/>
</dbReference>
<evidence type="ECO:0000313" key="3">
    <source>
        <dbReference type="Proteomes" id="UP000234935"/>
    </source>
</evidence>
<dbReference type="AlphaFoldDB" id="A0A2N5J1A4"/>
<accession>A0A2N5J1A4</accession>
<dbReference type="Pfam" id="PF12502">
    <property type="entry name" value="DUF3710"/>
    <property type="match status" value="1"/>
</dbReference>
<dbReference type="EMBL" id="NMYC01000001">
    <property type="protein sequence ID" value="PLS27981.1"/>
    <property type="molecule type" value="Genomic_DNA"/>
</dbReference>
<proteinExistence type="predicted"/>